<dbReference type="InterPro" id="IPR003879">
    <property type="entry name" value="Butyrophylin_SPRY"/>
</dbReference>
<dbReference type="InterPro" id="IPR001841">
    <property type="entry name" value="Znf_RING"/>
</dbReference>
<evidence type="ECO:0000256" key="2">
    <source>
        <dbReference type="ARBA" id="ARBA00022771"/>
    </source>
</evidence>
<dbReference type="Gene3D" id="2.60.120.920">
    <property type="match status" value="1"/>
</dbReference>
<dbReference type="Gene3D" id="3.30.160.60">
    <property type="entry name" value="Classic Zinc Finger"/>
    <property type="match status" value="1"/>
</dbReference>
<dbReference type="InterPro" id="IPR006574">
    <property type="entry name" value="PRY"/>
</dbReference>
<dbReference type="Pfam" id="PF13445">
    <property type="entry name" value="zf-RING_UBOX"/>
    <property type="match status" value="1"/>
</dbReference>
<proteinExistence type="predicted"/>
<dbReference type="Pfam" id="PF00643">
    <property type="entry name" value="zf-B_box"/>
    <property type="match status" value="1"/>
</dbReference>
<name>A0A3B3ZUR2_9GOBI</name>
<dbReference type="Ensembl" id="ENSPMGT00000008529.1">
    <property type="protein sequence ID" value="ENSPMGP00000008016.1"/>
    <property type="gene ID" value="ENSPMGG00000006620.1"/>
</dbReference>
<dbReference type="PROSITE" id="PS50119">
    <property type="entry name" value="ZF_BBOX"/>
    <property type="match status" value="1"/>
</dbReference>
<feature type="domain" description="B box-type" evidence="7">
    <location>
        <begin position="79"/>
        <end position="120"/>
    </location>
</feature>
<dbReference type="PROSITE" id="PS50188">
    <property type="entry name" value="B302_SPRY"/>
    <property type="match status" value="1"/>
</dbReference>
<reference evidence="9" key="1">
    <citation type="submission" date="2025-08" db="UniProtKB">
        <authorList>
            <consortium name="Ensembl"/>
        </authorList>
    </citation>
    <scope>IDENTIFICATION</scope>
</reference>
<dbReference type="PANTHER" id="PTHR24103">
    <property type="entry name" value="E3 UBIQUITIN-PROTEIN LIGASE TRIM"/>
    <property type="match status" value="1"/>
</dbReference>
<dbReference type="Proteomes" id="UP000261520">
    <property type="component" value="Unplaced"/>
</dbReference>
<dbReference type="Gene3D" id="3.30.40.10">
    <property type="entry name" value="Zinc/RING finger domain, C3HC4 (zinc finger)"/>
    <property type="match status" value="1"/>
</dbReference>
<evidence type="ECO:0000313" key="10">
    <source>
        <dbReference type="Proteomes" id="UP000261520"/>
    </source>
</evidence>
<evidence type="ECO:0000259" key="7">
    <source>
        <dbReference type="PROSITE" id="PS50119"/>
    </source>
</evidence>
<sequence length="456" mass="53331">MASRLEEDLTCYICHDLFKDPLVLFCSHSFCKECLENWWKDKPIKTCPVCKRRSSKEAPLNLSLRNLVEQREQREQSAAEPPLCTLHSEKLRLFCLDHQQPVCLVCKDSKDHIDHSFIPIEELAEDLREQLRTSIKPLQDKLQALTGRKQQFEDAAAYITVQAQHTEAQIREQFKKMHQFLLEEEHTRMKALREEEEQKTRRMKDKMAAVCRDMETVSKTIAETEKQLRATDTSFLLQYRSTVEIMQRCPLVEEPKMEHDALIDQAEHLGNLGFYILRNMEKLVRFYPVVLDPNTRDPELILSEDLSSARRGERQKLPQNPERLNDQRVESSLAFISGTHSWNVEVGENKDWDVGVRGWVQRGQETEVGVWCICFFEDRYQAYSHPDTVMALSVRRRLQRVRVMLDFDRATVTFSDPDTNIDLLTFTDIFTGEICGLWFKTRAATSQSSNHQLINY</sequence>
<dbReference type="SUPFAM" id="SSF49899">
    <property type="entry name" value="Concanavalin A-like lectins/glucanases"/>
    <property type="match status" value="1"/>
</dbReference>
<evidence type="ECO:0000313" key="9">
    <source>
        <dbReference type="Ensembl" id="ENSPMGP00000008016.1"/>
    </source>
</evidence>
<feature type="domain" description="RING-type" evidence="6">
    <location>
        <begin position="11"/>
        <end position="51"/>
    </location>
</feature>
<dbReference type="SMART" id="SM00336">
    <property type="entry name" value="BBOX"/>
    <property type="match status" value="1"/>
</dbReference>
<dbReference type="SUPFAM" id="SSF57850">
    <property type="entry name" value="RING/U-box"/>
    <property type="match status" value="1"/>
</dbReference>
<dbReference type="SMART" id="SM00184">
    <property type="entry name" value="RING"/>
    <property type="match status" value="1"/>
</dbReference>
<dbReference type="PROSITE" id="PS00518">
    <property type="entry name" value="ZF_RING_1"/>
    <property type="match status" value="1"/>
</dbReference>
<dbReference type="InterPro" id="IPR000315">
    <property type="entry name" value="Znf_B-box"/>
</dbReference>
<dbReference type="InterPro" id="IPR001870">
    <property type="entry name" value="B30.2/SPRY"/>
</dbReference>
<evidence type="ECO:0000256" key="1">
    <source>
        <dbReference type="ARBA" id="ARBA00022723"/>
    </source>
</evidence>
<dbReference type="InterPro" id="IPR050143">
    <property type="entry name" value="TRIM/RBCC"/>
</dbReference>
<reference evidence="9" key="2">
    <citation type="submission" date="2025-09" db="UniProtKB">
        <authorList>
            <consortium name="Ensembl"/>
        </authorList>
    </citation>
    <scope>IDENTIFICATION</scope>
</reference>
<feature type="coiled-coil region" evidence="5">
    <location>
        <begin position="182"/>
        <end position="209"/>
    </location>
</feature>
<feature type="domain" description="B30.2/SPRY" evidence="8">
    <location>
        <begin position="269"/>
        <end position="456"/>
    </location>
</feature>
<evidence type="ECO:0000256" key="5">
    <source>
        <dbReference type="SAM" id="Coils"/>
    </source>
</evidence>
<protein>
    <recommendedName>
        <fullName evidence="11">Tripartite motif containing 35-28</fullName>
    </recommendedName>
</protein>
<dbReference type="InterPro" id="IPR043136">
    <property type="entry name" value="B30.2/SPRY_sf"/>
</dbReference>
<dbReference type="InterPro" id="IPR017907">
    <property type="entry name" value="Znf_RING_CS"/>
</dbReference>
<dbReference type="PROSITE" id="PS50089">
    <property type="entry name" value="ZF_RING_2"/>
    <property type="match status" value="1"/>
</dbReference>
<keyword evidence="1" id="KW-0479">Metal-binding</keyword>
<organism evidence="9 10">
    <name type="scientific">Periophthalmus magnuspinnatus</name>
    <dbReference type="NCBI Taxonomy" id="409849"/>
    <lineage>
        <taxon>Eukaryota</taxon>
        <taxon>Metazoa</taxon>
        <taxon>Chordata</taxon>
        <taxon>Craniata</taxon>
        <taxon>Vertebrata</taxon>
        <taxon>Euteleostomi</taxon>
        <taxon>Actinopterygii</taxon>
        <taxon>Neopterygii</taxon>
        <taxon>Teleostei</taxon>
        <taxon>Neoteleostei</taxon>
        <taxon>Acanthomorphata</taxon>
        <taxon>Gobiaria</taxon>
        <taxon>Gobiiformes</taxon>
        <taxon>Gobioidei</taxon>
        <taxon>Gobiidae</taxon>
        <taxon>Oxudercinae</taxon>
        <taxon>Periophthalmus</taxon>
    </lineage>
</organism>
<keyword evidence="3" id="KW-0862">Zinc</keyword>
<evidence type="ECO:0000256" key="3">
    <source>
        <dbReference type="ARBA" id="ARBA00022833"/>
    </source>
</evidence>
<dbReference type="InterPro" id="IPR013083">
    <property type="entry name" value="Znf_RING/FYVE/PHD"/>
</dbReference>
<dbReference type="SUPFAM" id="SSF57845">
    <property type="entry name" value="B-box zinc-binding domain"/>
    <property type="match status" value="1"/>
</dbReference>
<accession>A0A3B3ZUR2</accession>
<dbReference type="PRINTS" id="PR01407">
    <property type="entry name" value="BUTYPHLNCDUF"/>
</dbReference>
<dbReference type="InterPro" id="IPR013320">
    <property type="entry name" value="ConA-like_dom_sf"/>
</dbReference>
<evidence type="ECO:0008006" key="11">
    <source>
        <dbReference type="Google" id="ProtNLM"/>
    </source>
</evidence>
<keyword evidence="10" id="KW-1185">Reference proteome</keyword>
<keyword evidence="2 4" id="KW-0863">Zinc-finger</keyword>
<evidence type="ECO:0000259" key="8">
    <source>
        <dbReference type="PROSITE" id="PS50188"/>
    </source>
</evidence>
<evidence type="ECO:0000256" key="4">
    <source>
        <dbReference type="PROSITE-ProRule" id="PRU00024"/>
    </source>
</evidence>
<dbReference type="InterPro" id="IPR027370">
    <property type="entry name" value="Znf-RING_euk"/>
</dbReference>
<dbReference type="GO" id="GO:0008270">
    <property type="term" value="F:zinc ion binding"/>
    <property type="evidence" value="ECO:0007669"/>
    <property type="project" value="UniProtKB-KW"/>
</dbReference>
<keyword evidence="5" id="KW-0175">Coiled coil</keyword>
<dbReference type="Pfam" id="PF13765">
    <property type="entry name" value="PRY"/>
    <property type="match status" value="1"/>
</dbReference>
<evidence type="ECO:0000259" key="6">
    <source>
        <dbReference type="PROSITE" id="PS50089"/>
    </source>
</evidence>
<dbReference type="AlphaFoldDB" id="A0A3B3ZUR2"/>